<organism evidence="2 3">
    <name type="scientific">Paludibaculum fermentans</name>
    <dbReference type="NCBI Taxonomy" id="1473598"/>
    <lineage>
        <taxon>Bacteria</taxon>
        <taxon>Pseudomonadati</taxon>
        <taxon>Acidobacteriota</taxon>
        <taxon>Terriglobia</taxon>
        <taxon>Bryobacterales</taxon>
        <taxon>Bryobacteraceae</taxon>
        <taxon>Paludibaculum</taxon>
    </lineage>
</organism>
<dbReference type="Proteomes" id="UP000593892">
    <property type="component" value="Chromosome"/>
</dbReference>
<proteinExistence type="predicted"/>
<dbReference type="GO" id="GO:0016787">
    <property type="term" value="F:hydrolase activity"/>
    <property type="evidence" value="ECO:0007669"/>
    <property type="project" value="UniProtKB-KW"/>
</dbReference>
<feature type="domain" description="Beta-lactamase-related" evidence="1">
    <location>
        <begin position="15"/>
        <end position="304"/>
    </location>
</feature>
<dbReference type="EMBL" id="CP063849">
    <property type="protein sequence ID" value="QOY92223.1"/>
    <property type="molecule type" value="Genomic_DNA"/>
</dbReference>
<evidence type="ECO:0000313" key="2">
    <source>
        <dbReference type="EMBL" id="QOY92223.1"/>
    </source>
</evidence>
<dbReference type="AlphaFoldDB" id="A0A7S7NYP2"/>
<dbReference type="SUPFAM" id="SSF56601">
    <property type="entry name" value="beta-lactamase/transpeptidase-like"/>
    <property type="match status" value="1"/>
</dbReference>
<name>A0A7S7NYP2_PALFE</name>
<accession>A0A7S7NYP2</accession>
<dbReference type="KEGG" id="pfer:IRI77_32055"/>
<dbReference type="InterPro" id="IPR001466">
    <property type="entry name" value="Beta-lactam-related"/>
</dbReference>
<dbReference type="InterPro" id="IPR012338">
    <property type="entry name" value="Beta-lactam/transpept-like"/>
</dbReference>
<dbReference type="PANTHER" id="PTHR43283">
    <property type="entry name" value="BETA-LACTAMASE-RELATED"/>
    <property type="match status" value="1"/>
</dbReference>
<protein>
    <submittedName>
        <fullName evidence="2">Serine hydrolase</fullName>
    </submittedName>
</protein>
<dbReference type="InterPro" id="IPR050789">
    <property type="entry name" value="Diverse_Enzym_Activities"/>
</dbReference>
<evidence type="ECO:0000313" key="3">
    <source>
        <dbReference type="Proteomes" id="UP000593892"/>
    </source>
</evidence>
<keyword evidence="2" id="KW-0378">Hydrolase</keyword>
<reference evidence="2 3" key="1">
    <citation type="submission" date="2020-10" db="EMBL/GenBank/DDBJ databases">
        <title>Complete genome sequence of Paludibaculum fermentans P105T, a facultatively anaerobic acidobacterium capable of dissimilatory Fe(III) reduction.</title>
        <authorList>
            <person name="Dedysh S.N."/>
            <person name="Beletsky A.V."/>
            <person name="Kulichevskaya I.S."/>
            <person name="Mardanov A.V."/>
            <person name="Ravin N.V."/>
        </authorList>
    </citation>
    <scope>NUCLEOTIDE SEQUENCE [LARGE SCALE GENOMIC DNA]</scope>
    <source>
        <strain evidence="2 3">P105</strain>
    </source>
</reference>
<evidence type="ECO:0000259" key="1">
    <source>
        <dbReference type="Pfam" id="PF00144"/>
    </source>
</evidence>
<keyword evidence="3" id="KW-1185">Reference proteome</keyword>
<sequence length="322" mass="35593">MTQAIRAGEFKEITSVVVARHGSIVYEEYFDKGGPEALRNTRSATKTVASMLIGIAIDRKLLSGVDAPVFAFFPDKHPVANPDPRKEKITVEDLLTMSSLLECSDENQYSRGNEERMYLIEDWIKFTLDLPVRGFPAWVKKPKDSPYGRSFSYCTAGVTTLGGVIERATRSTVPAFAEANLFAPLGIKKAEWQFSPMGIAQTGGGLELRSRDLLQLGLLYLHGGQANGRQIVSKEWVTASTKPHAEVDDDTEYGYLWWVKAFPVGTKKYGAFLMQGNGGNKVAVFPSLDMVVVITTTNFGVRGSHQLSDRLLTEHILKNVEP</sequence>
<gene>
    <name evidence="2" type="ORF">IRI77_32055</name>
</gene>
<dbReference type="Pfam" id="PF00144">
    <property type="entry name" value="Beta-lactamase"/>
    <property type="match status" value="1"/>
</dbReference>
<dbReference type="PANTHER" id="PTHR43283:SF7">
    <property type="entry name" value="BETA-LACTAMASE-RELATED DOMAIN-CONTAINING PROTEIN"/>
    <property type="match status" value="1"/>
</dbReference>
<dbReference type="Gene3D" id="3.40.710.10">
    <property type="entry name" value="DD-peptidase/beta-lactamase superfamily"/>
    <property type="match status" value="1"/>
</dbReference>